<dbReference type="Pfam" id="PF13535">
    <property type="entry name" value="ATP-grasp_4"/>
    <property type="match status" value="1"/>
</dbReference>
<organism evidence="6 7">
    <name type="scientific">Dickeya dadantii (strain 3937)</name>
    <name type="common">Erwinia chrysanthemi (strain 3937)</name>
    <dbReference type="NCBI Taxonomy" id="198628"/>
    <lineage>
        <taxon>Bacteria</taxon>
        <taxon>Pseudomonadati</taxon>
        <taxon>Pseudomonadota</taxon>
        <taxon>Gammaproteobacteria</taxon>
        <taxon>Enterobacterales</taxon>
        <taxon>Pectobacteriaceae</taxon>
        <taxon>Dickeya</taxon>
    </lineage>
</organism>
<dbReference type="HOGENOM" id="CLU_029016_4_0_6"/>
<accession>E0SDR3</accession>
<proteinExistence type="predicted"/>
<sequence length="402" mass="44497">MKKRLLILDRGGMAQYLSKEGGSVFDRAHYFIVVVTNASKISQFDKAFFDEIHVWDTDNDDDELINFAVALHAKTPFHRVIACSERLLLPAAQIREIIGCGGDRYQDIVGVRDKAIMHGIAKAHGLNVPQQWPACDYAECAAALSQGVSLVVKPRSGMGSRGIWRVNDEKVLRAVIAELVQQDTDLDTYLIETYIEGSVFHVDTVIADGVILFQVGFEYLSSPMQFTDAKPRAAIMLSNSEVSTAIYQANRQVISAFNIRDGVTHSEYFYTPEGEVVFGEVAKRVGGGAISETIYQLSGVDLNKAMAQSQLGDAISLAPNPTLQYGGWLQFHPRPMTISRLSNISDFSDDWVKFCVIKKQIGDQLHAPYMTGDTIADFAIAASNEPLLRARINSVINKFYCE</sequence>
<dbReference type="Gene3D" id="3.40.50.20">
    <property type="match status" value="1"/>
</dbReference>
<dbReference type="STRING" id="198628.Dda3937_00137"/>
<dbReference type="EC" id="6.-.-.-" evidence="6"/>
<evidence type="ECO:0000256" key="2">
    <source>
        <dbReference type="ARBA" id="ARBA00022741"/>
    </source>
</evidence>
<dbReference type="eggNOG" id="COG0026">
    <property type="taxonomic scope" value="Bacteria"/>
</dbReference>
<dbReference type="Pfam" id="PF18130">
    <property type="entry name" value="ATPgrasp_N"/>
    <property type="match status" value="1"/>
</dbReference>
<dbReference type="SUPFAM" id="SSF56059">
    <property type="entry name" value="Glutathione synthetase ATP-binding domain-like"/>
    <property type="match status" value="1"/>
</dbReference>
<keyword evidence="1 6" id="KW-0436">Ligase</keyword>
<dbReference type="GO" id="GO:0016874">
    <property type="term" value="F:ligase activity"/>
    <property type="evidence" value="ECO:0007669"/>
    <property type="project" value="UniProtKB-KW"/>
</dbReference>
<evidence type="ECO:0000259" key="5">
    <source>
        <dbReference type="PROSITE" id="PS50975"/>
    </source>
</evidence>
<dbReference type="GO" id="GO:0005524">
    <property type="term" value="F:ATP binding"/>
    <property type="evidence" value="ECO:0007669"/>
    <property type="project" value="UniProtKB-UniRule"/>
</dbReference>
<dbReference type="PANTHER" id="PTHR43585:SF2">
    <property type="entry name" value="ATP-GRASP ENZYME FSQD"/>
    <property type="match status" value="1"/>
</dbReference>
<keyword evidence="3 4" id="KW-0067">ATP-binding</keyword>
<dbReference type="KEGG" id="ddd:Dda3937_00137"/>
<evidence type="ECO:0000256" key="1">
    <source>
        <dbReference type="ARBA" id="ARBA00022598"/>
    </source>
</evidence>
<dbReference type="Gene3D" id="3.30.470.20">
    <property type="entry name" value="ATP-grasp fold, B domain"/>
    <property type="match status" value="1"/>
</dbReference>
<keyword evidence="7" id="KW-1185">Reference proteome</keyword>
<dbReference type="InterPro" id="IPR052032">
    <property type="entry name" value="ATP-dep_AA_Ligase"/>
</dbReference>
<name>E0SDR3_DICD3</name>
<reference evidence="6 7" key="1">
    <citation type="journal article" date="2011" name="J. Bacteriol.">
        <title>Genome sequence of the plant-pathogenic bacterium Dickeya dadantii 3937.</title>
        <authorList>
            <person name="Glasner J.D."/>
            <person name="Yang C.H."/>
            <person name="Reverchon S."/>
            <person name="Hugouvieux-Cotte-Pattat N."/>
            <person name="Condemine G."/>
            <person name="Bohin J.P."/>
            <person name="Van Gijsegem F."/>
            <person name="Yang S."/>
            <person name="Franza T."/>
            <person name="Expert D."/>
            <person name="Plunkett G. III"/>
            <person name="San Francisco M.J."/>
            <person name="Charkowski A.O."/>
            <person name="Py B."/>
            <person name="Bell K."/>
            <person name="Rauscher L."/>
            <person name="Rodriguez-Palenzuela P."/>
            <person name="Toussaint A."/>
            <person name="Holeva M.C."/>
            <person name="He S.Y."/>
            <person name="Douet V."/>
            <person name="Boccara M."/>
            <person name="Blanco C."/>
            <person name="Toth I."/>
            <person name="Anderson B.D."/>
            <person name="Biehl B.S."/>
            <person name="Mau B."/>
            <person name="Flynn S.M."/>
            <person name="Barras F."/>
            <person name="Lindeberg M."/>
            <person name="Birch P.R."/>
            <person name="Tsuyumu S."/>
            <person name="Shi X."/>
            <person name="Hibbing M."/>
            <person name="Yap M.N."/>
            <person name="Carpentier M."/>
            <person name="Dassa E."/>
            <person name="Umehara M."/>
            <person name="Kim J.F."/>
            <person name="Rusch M."/>
            <person name="Soni P."/>
            <person name="Mayhew G.F."/>
            <person name="Fouts D.E."/>
            <person name="Gill S.R."/>
            <person name="Blattner F.R."/>
            <person name="Keen N.T."/>
            <person name="Perna N.T."/>
        </authorList>
    </citation>
    <scope>NUCLEOTIDE SEQUENCE [LARGE SCALE GENOMIC DNA]</scope>
    <source>
        <strain evidence="6 7">3937</strain>
    </source>
</reference>
<dbReference type="RefSeq" id="WP_013320147.1">
    <property type="nucleotide sequence ID" value="NC_014500.1"/>
</dbReference>
<dbReference type="PANTHER" id="PTHR43585">
    <property type="entry name" value="FUMIPYRROLE BIOSYNTHESIS PROTEIN C"/>
    <property type="match status" value="1"/>
</dbReference>
<dbReference type="PROSITE" id="PS50975">
    <property type="entry name" value="ATP_GRASP"/>
    <property type="match status" value="1"/>
</dbReference>
<dbReference type="Proteomes" id="UP000006859">
    <property type="component" value="Chromosome"/>
</dbReference>
<feature type="domain" description="ATP-grasp" evidence="5">
    <location>
        <begin position="118"/>
        <end position="311"/>
    </location>
</feature>
<evidence type="ECO:0000313" key="7">
    <source>
        <dbReference type="Proteomes" id="UP000006859"/>
    </source>
</evidence>
<protein>
    <submittedName>
        <fullName evidence="6">Nikkomycin biosynthesis protein, carboxylase</fullName>
        <ecNumber evidence="6">6.-.-.-</ecNumber>
    </submittedName>
</protein>
<dbReference type="InterPro" id="IPR041472">
    <property type="entry name" value="BL00235/CARNS1_N"/>
</dbReference>
<dbReference type="EMBL" id="CP002038">
    <property type="protein sequence ID" value="ADN00755.1"/>
    <property type="molecule type" value="Genomic_DNA"/>
</dbReference>
<evidence type="ECO:0000313" key="6">
    <source>
        <dbReference type="EMBL" id="ADN00755.1"/>
    </source>
</evidence>
<dbReference type="AlphaFoldDB" id="E0SDR3"/>
<dbReference type="OrthoDB" id="3428978at2"/>
<dbReference type="InterPro" id="IPR011761">
    <property type="entry name" value="ATP-grasp"/>
</dbReference>
<dbReference type="InterPro" id="IPR013815">
    <property type="entry name" value="ATP_grasp_subdomain_1"/>
</dbReference>
<gene>
    <name evidence="6" type="ordered locus">Dda3937_00137</name>
</gene>
<evidence type="ECO:0000256" key="4">
    <source>
        <dbReference type="PROSITE-ProRule" id="PRU00409"/>
    </source>
</evidence>
<dbReference type="PATRIC" id="fig|198628.6.peg.4509"/>
<dbReference type="GO" id="GO:0046872">
    <property type="term" value="F:metal ion binding"/>
    <property type="evidence" value="ECO:0007669"/>
    <property type="project" value="InterPro"/>
</dbReference>
<dbReference type="Gene3D" id="3.30.1490.20">
    <property type="entry name" value="ATP-grasp fold, A domain"/>
    <property type="match status" value="1"/>
</dbReference>
<evidence type="ECO:0000256" key="3">
    <source>
        <dbReference type="ARBA" id="ARBA00022840"/>
    </source>
</evidence>
<keyword evidence="2 4" id="KW-0547">Nucleotide-binding</keyword>